<accession>A0A8H6XKF0</accession>
<protein>
    <submittedName>
        <fullName evidence="2">Uncharacterized protein</fullName>
    </submittedName>
</protein>
<feature type="compositionally biased region" description="Acidic residues" evidence="1">
    <location>
        <begin position="239"/>
        <end position="249"/>
    </location>
</feature>
<reference evidence="2" key="1">
    <citation type="submission" date="2020-05" db="EMBL/GenBank/DDBJ databases">
        <title>Mycena genomes resolve the evolution of fungal bioluminescence.</title>
        <authorList>
            <person name="Tsai I.J."/>
        </authorList>
    </citation>
    <scope>NUCLEOTIDE SEQUENCE</scope>
    <source>
        <strain evidence="2">160909Yilan</strain>
    </source>
</reference>
<feature type="compositionally biased region" description="Basic and acidic residues" evidence="1">
    <location>
        <begin position="515"/>
        <end position="528"/>
    </location>
</feature>
<name>A0A8H6XKF0_9AGAR</name>
<feature type="region of interest" description="Disordered" evidence="1">
    <location>
        <begin position="441"/>
        <end position="561"/>
    </location>
</feature>
<feature type="compositionally biased region" description="Pro residues" evidence="1">
    <location>
        <begin position="49"/>
        <end position="71"/>
    </location>
</feature>
<gene>
    <name evidence="2" type="ORF">MSAN_02000900</name>
</gene>
<evidence type="ECO:0000313" key="3">
    <source>
        <dbReference type="Proteomes" id="UP000623467"/>
    </source>
</evidence>
<feature type="region of interest" description="Disordered" evidence="1">
    <location>
        <begin position="30"/>
        <end position="88"/>
    </location>
</feature>
<organism evidence="2 3">
    <name type="scientific">Mycena sanguinolenta</name>
    <dbReference type="NCBI Taxonomy" id="230812"/>
    <lineage>
        <taxon>Eukaryota</taxon>
        <taxon>Fungi</taxon>
        <taxon>Dikarya</taxon>
        <taxon>Basidiomycota</taxon>
        <taxon>Agaricomycotina</taxon>
        <taxon>Agaricomycetes</taxon>
        <taxon>Agaricomycetidae</taxon>
        <taxon>Agaricales</taxon>
        <taxon>Marasmiineae</taxon>
        <taxon>Mycenaceae</taxon>
        <taxon>Mycena</taxon>
    </lineage>
</organism>
<dbReference type="OrthoDB" id="3010079at2759"/>
<evidence type="ECO:0000256" key="1">
    <source>
        <dbReference type="SAM" id="MobiDB-lite"/>
    </source>
</evidence>
<feature type="compositionally biased region" description="Low complexity" evidence="1">
    <location>
        <begin position="272"/>
        <end position="284"/>
    </location>
</feature>
<comment type="caution">
    <text evidence="2">The sequence shown here is derived from an EMBL/GenBank/DDBJ whole genome shotgun (WGS) entry which is preliminary data.</text>
</comment>
<dbReference type="EMBL" id="JACAZH010000024">
    <property type="protein sequence ID" value="KAF7342848.1"/>
    <property type="molecule type" value="Genomic_DNA"/>
</dbReference>
<keyword evidence="3" id="KW-1185">Reference proteome</keyword>
<dbReference type="Proteomes" id="UP000623467">
    <property type="component" value="Unassembled WGS sequence"/>
</dbReference>
<dbReference type="AlphaFoldDB" id="A0A8H6XKF0"/>
<sequence>MLDFSRADEASYAEVMKRFGKFVWSAYEYENASSDTSQQRPSRTVPGDPELPPPLPVSTPAAPSLPPPPDAAAPSPTTGTVPGISNNVNNDAYLNPNLTLPASPPPFDEFDFSDEMLAMTSTPAVLLPGLGLATAVNPYDTRFAVPLSTDLLLRLEEMPEAARAARVEQLAGLDAAALERENNAARNFHLLNNMGLGDAQKETLWSGTTAPPPKAKRKAGKEGRRGRGKKSRMLKEVEASEDSDTGSESEGDKAEDSAAGKTSGGAKEAGVTAAPAKTRATAAKGSSSSKWAETARTFMLNKPYGDAWQSLVGVWWAREERAGFVGTRQGHPARKRPKAIGDWVSRARNHTPVVEDAEEFGKEFWVWWIDINPSWREKKRPMLRNDGKNWLCLDYKGQNGFLNVLMLLKWWRDAMEEGSPDWEEAVNDVTWVLQQMNECSEDNPILPDATTNPATATKRPTVAEDANKSPTTNEAAADAGGTGGGPAPHDNTPRSAPQLPHPPPRPKPRPLNRGMLDRDVPSEAEPMREAAGLLLGTEGLSQEELDEINADMEADMDEDEE</sequence>
<feature type="region of interest" description="Disordered" evidence="1">
    <location>
        <begin position="203"/>
        <end position="291"/>
    </location>
</feature>
<feature type="compositionally biased region" description="Low complexity" evidence="1">
    <location>
        <begin position="529"/>
        <end position="540"/>
    </location>
</feature>
<feature type="compositionally biased region" description="Acidic residues" evidence="1">
    <location>
        <begin position="541"/>
        <end position="561"/>
    </location>
</feature>
<evidence type="ECO:0000313" key="2">
    <source>
        <dbReference type="EMBL" id="KAF7342848.1"/>
    </source>
</evidence>
<feature type="compositionally biased region" description="Polar residues" evidence="1">
    <location>
        <begin position="31"/>
        <end position="42"/>
    </location>
</feature>
<proteinExistence type="predicted"/>